<dbReference type="Proteomes" id="UP000286912">
    <property type="component" value="Unassembled WGS sequence"/>
</dbReference>
<protein>
    <submittedName>
        <fullName evidence="1">Uncharacterized protein</fullName>
    </submittedName>
</protein>
<name>A0A3S0YK82_9GAMM</name>
<evidence type="ECO:0000313" key="2">
    <source>
        <dbReference type="Proteomes" id="UP000286912"/>
    </source>
</evidence>
<proteinExistence type="predicted"/>
<accession>A0A3S0YK82</accession>
<comment type="caution">
    <text evidence="1">The sequence shown here is derived from an EMBL/GenBank/DDBJ whole genome shotgun (WGS) entry which is preliminary data.</text>
</comment>
<dbReference type="EMBL" id="RZHD01000005">
    <property type="protein sequence ID" value="RUR46707.1"/>
    <property type="molecule type" value="Genomic_DNA"/>
</dbReference>
<sequence length="282" mass="31223">MTPEVARRHYLDAMGITTWASRYQLPNALATEACEWDDTPPEKTPPRERLQALLDDASAARVEPVRQAQEAVPVASPSAVRALLGQTAQDELAPKAAVETVEKTVEPEPNSPPAAPAKPLHFTLSCVCIANRWLSLHPGEITPQAQRLLGNILYALGIDQGTLPDIMRFKWPPMDNAFAVEEPLEEAREGLFAFIAGSGSRNQWALERVLWWGDEHDQSAADTLRVLDIQGIHSQTLALPVWQGPTLESLLRNGDAKRDLWPSLTELAQQRQRRDKGQPSDN</sequence>
<evidence type="ECO:0000313" key="1">
    <source>
        <dbReference type="EMBL" id="RUR46707.1"/>
    </source>
</evidence>
<dbReference type="OrthoDB" id="6362681at2"/>
<organism evidence="1 2">
    <name type="scientific">Vreelandella populi</name>
    <dbReference type="NCBI Taxonomy" id="2498858"/>
    <lineage>
        <taxon>Bacteria</taxon>
        <taxon>Pseudomonadati</taxon>
        <taxon>Pseudomonadota</taxon>
        <taxon>Gammaproteobacteria</taxon>
        <taxon>Oceanospirillales</taxon>
        <taxon>Halomonadaceae</taxon>
        <taxon>Vreelandella</taxon>
    </lineage>
</organism>
<dbReference type="RefSeq" id="WP_126950771.1">
    <property type="nucleotide sequence ID" value="NZ_RZHD01000005.1"/>
</dbReference>
<reference evidence="1 2" key="1">
    <citation type="submission" date="2018-12" db="EMBL/GenBank/DDBJ databases">
        <title>three novel Halomonas strain isolated from plants.</title>
        <authorList>
            <person name="Sun C."/>
        </authorList>
    </citation>
    <scope>NUCLEOTIDE SEQUENCE [LARGE SCALE GENOMIC DNA]</scope>
    <source>
        <strain evidence="1 2">RC</strain>
    </source>
</reference>
<dbReference type="AlphaFoldDB" id="A0A3S0YK82"/>
<gene>
    <name evidence="1" type="ORF">ELY37_12205</name>
</gene>
<keyword evidence="2" id="KW-1185">Reference proteome</keyword>